<proteinExistence type="predicted"/>
<dbReference type="InterPro" id="IPR000182">
    <property type="entry name" value="GNAT_dom"/>
</dbReference>
<evidence type="ECO:0000313" key="3">
    <source>
        <dbReference type="Proteomes" id="UP001253439"/>
    </source>
</evidence>
<name>A0AAE4EZP5_9EURY</name>
<reference evidence="2 3" key="1">
    <citation type="submission" date="2022-06" db="EMBL/GenBank/DDBJ databases">
        <title>Haloarcula sp. a new haloarchaeum isolate from saline soil.</title>
        <authorList>
            <person name="Strakova D."/>
            <person name="Galisteo C."/>
            <person name="Sanchez-Porro C."/>
            <person name="Ventosa A."/>
        </authorList>
    </citation>
    <scope>NUCLEOTIDE SEQUENCE [LARGE SCALE GENOMIC DNA]</scope>
    <source>
        <strain evidence="2 3">S1AR25-5A</strain>
    </source>
</reference>
<dbReference type="Proteomes" id="UP001253439">
    <property type="component" value="Unassembled WGS sequence"/>
</dbReference>
<dbReference type="PROSITE" id="PS51186">
    <property type="entry name" value="GNAT"/>
    <property type="match status" value="1"/>
</dbReference>
<gene>
    <name evidence="2" type="ORF">NDI54_12030</name>
</gene>
<dbReference type="Pfam" id="PF00583">
    <property type="entry name" value="Acetyltransf_1"/>
    <property type="match status" value="1"/>
</dbReference>
<dbReference type="InterPro" id="IPR016181">
    <property type="entry name" value="Acyl_CoA_acyltransferase"/>
</dbReference>
<accession>A0AAE4EZP5</accession>
<dbReference type="AlphaFoldDB" id="A0AAE4EZP5"/>
<dbReference type="CDD" id="cd04301">
    <property type="entry name" value="NAT_SF"/>
    <property type="match status" value="1"/>
</dbReference>
<keyword evidence="3" id="KW-1185">Reference proteome</keyword>
<dbReference type="Gene3D" id="3.40.630.30">
    <property type="match status" value="1"/>
</dbReference>
<organism evidence="2 3">
    <name type="scientific">Haloarcula terrestris</name>
    <dbReference type="NCBI Taxonomy" id="2950533"/>
    <lineage>
        <taxon>Archaea</taxon>
        <taxon>Methanobacteriati</taxon>
        <taxon>Methanobacteriota</taxon>
        <taxon>Stenosarchaea group</taxon>
        <taxon>Halobacteria</taxon>
        <taxon>Halobacteriales</taxon>
        <taxon>Haloarculaceae</taxon>
        <taxon>Haloarcula</taxon>
    </lineage>
</organism>
<comment type="caution">
    <text evidence="2">The sequence shown here is derived from an EMBL/GenBank/DDBJ whole genome shotgun (WGS) entry which is preliminary data.</text>
</comment>
<sequence length="303" mass="32844">MSPTVRTARHDDYEDVVDLTSDVWPDRVMADYIPDVFRDWVEADGPDRKTLVVDVDGHAVGLCQAVMLTDTEAWFQGMRVDPDHRGRGFGSLLTERLIDWAADAGASVGRNMVFSWNEAGLGQSLAAGFEAATSFRWAQPEPRAETPDASVKNDPATASRYWQESEGREALAGLALDSDESWALSTLTRETLDRLATDQTVLTVGGDEPRGMACRVRTTESDGDLLAEYAVGVWDDVAAAQALFSAIAADAATLGVDSTRVLIPETPRHVAQAAYAGGNIDDCPDFVFEIDGLEELSEAITRT</sequence>
<evidence type="ECO:0000259" key="1">
    <source>
        <dbReference type="PROSITE" id="PS51186"/>
    </source>
</evidence>
<dbReference type="EMBL" id="JAMQOM010000004">
    <property type="protein sequence ID" value="MDS0222077.1"/>
    <property type="molecule type" value="Genomic_DNA"/>
</dbReference>
<dbReference type="SUPFAM" id="SSF55729">
    <property type="entry name" value="Acyl-CoA N-acyltransferases (Nat)"/>
    <property type="match status" value="1"/>
</dbReference>
<dbReference type="PANTHER" id="PTHR47403:SF6">
    <property type="entry name" value="N-ACETYLTRANSFERASE DOMAIN-CONTAINING PROTEIN"/>
    <property type="match status" value="1"/>
</dbReference>
<dbReference type="RefSeq" id="WP_310896700.1">
    <property type="nucleotide sequence ID" value="NZ_JAMQOM010000004.1"/>
</dbReference>
<protein>
    <submittedName>
        <fullName evidence="2">GNAT family N-acetyltransferase</fullName>
    </submittedName>
</protein>
<evidence type="ECO:0000313" key="2">
    <source>
        <dbReference type="EMBL" id="MDS0222077.1"/>
    </source>
</evidence>
<dbReference type="PANTHER" id="PTHR47403">
    <property type="entry name" value="LOC100145250 PROTEIN"/>
    <property type="match status" value="1"/>
</dbReference>
<dbReference type="GO" id="GO:0016747">
    <property type="term" value="F:acyltransferase activity, transferring groups other than amino-acyl groups"/>
    <property type="evidence" value="ECO:0007669"/>
    <property type="project" value="InterPro"/>
</dbReference>
<feature type="domain" description="N-acetyltransferase" evidence="1">
    <location>
        <begin position="3"/>
        <end position="148"/>
    </location>
</feature>